<evidence type="ECO:0000313" key="2">
    <source>
        <dbReference type="EMBL" id="MFJ3044649.1"/>
    </source>
</evidence>
<keyword evidence="3" id="KW-1185">Reference proteome</keyword>
<name>A0ABW8EUX8_9BURK</name>
<accession>A0ABW8EUX8</accession>
<dbReference type="RefSeq" id="WP_402698165.1">
    <property type="nucleotide sequence ID" value="NZ_JBIUZV010000001.1"/>
</dbReference>
<dbReference type="EMBL" id="JBIUZV010000001">
    <property type="protein sequence ID" value="MFJ3044649.1"/>
    <property type="molecule type" value="Genomic_DNA"/>
</dbReference>
<evidence type="ECO:0000256" key="1">
    <source>
        <dbReference type="SAM" id="MobiDB-lite"/>
    </source>
</evidence>
<feature type="compositionally biased region" description="Pro residues" evidence="1">
    <location>
        <begin position="16"/>
        <end position="32"/>
    </location>
</feature>
<comment type="caution">
    <text evidence="2">The sequence shown here is derived from an EMBL/GenBank/DDBJ whole genome shotgun (WGS) entry which is preliminary data.</text>
</comment>
<feature type="region of interest" description="Disordered" evidence="1">
    <location>
        <begin position="1"/>
        <end position="128"/>
    </location>
</feature>
<proteinExistence type="predicted"/>
<reference evidence="2 3" key="1">
    <citation type="submission" date="2024-10" db="EMBL/GenBank/DDBJ databases">
        <title>The Natural Products Discovery Center: Release of the First 8490 Sequenced Strains for Exploring Actinobacteria Biosynthetic Diversity.</title>
        <authorList>
            <person name="Kalkreuter E."/>
            <person name="Kautsar S.A."/>
            <person name="Yang D."/>
            <person name="Bader C.D."/>
            <person name="Teijaro C.N."/>
            <person name="Fluegel L."/>
            <person name="Davis C.M."/>
            <person name="Simpson J.R."/>
            <person name="Lauterbach L."/>
            <person name="Steele A.D."/>
            <person name="Gui C."/>
            <person name="Meng S."/>
            <person name="Li G."/>
            <person name="Viehrig K."/>
            <person name="Ye F."/>
            <person name="Su P."/>
            <person name="Kiefer A.F."/>
            <person name="Nichols A."/>
            <person name="Cepeda A.J."/>
            <person name="Yan W."/>
            <person name="Fan B."/>
            <person name="Jiang Y."/>
            <person name="Adhikari A."/>
            <person name="Zheng C.-J."/>
            <person name="Schuster L."/>
            <person name="Cowan T.M."/>
            <person name="Smanski M.J."/>
            <person name="Chevrette M.G."/>
            <person name="De Carvalho L.P.S."/>
            <person name="Shen B."/>
        </authorList>
    </citation>
    <scope>NUCLEOTIDE SEQUENCE [LARGE SCALE GENOMIC DNA]</scope>
    <source>
        <strain evidence="2 3">NPDC087045</strain>
    </source>
</reference>
<dbReference type="Proteomes" id="UP001617427">
    <property type="component" value="Unassembled WGS sequence"/>
</dbReference>
<protein>
    <submittedName>
        <fullName evidence="2">Uncharacterized protein</fullName>
    </submittedName>
</protein>
<evidence type="ECO:0000313" key="3">
    <source>
        <dbReference type="Proteomes" id="UP001617427"/>
    </source>
</evidence>
<gene>
    <name evidence="2" type="ORF">ACIPEN_02355</name>
</gene>
<feature type="compositionally biased region" description="Basic and acidic residues" evidence="1">
    <location>
        <begin position="74"/>
        <end position="88"/>
    </location>
</feature>
<sequence>MTLIPIFSLLSESPSSVPPPKPRRPVLPPKPVALPAREEAPEPRPAPRQAQPQRAGTATRGAAPGSAKSGVRQAAERDQRDAATDHDQMLLGQGGLIPLPPQTGGGGGSQQGDAQGEGEQDMGGGTGAVLASGELDCDMLAGLLPTEGDDGIFEVLLPDGSRLGVAVDIGEHHVAYLLTPSSEQFRAQINKKKMELQKALMQRMQTDVRLTVL</sequence>
<feature type="compositionally biased region" description="Low complexity" evidence="1">
    <location>
        <begin position="47"/>
        <end position="63"/>
    </location>
</feature>
<organism evidence="2 3">
    <name type="scientific">Herbaspirillum chlorophenolicum</name>
    <dbReference type="NCBI Taxonomy" id="211589"/>
    <lineage>
        <taxon>Bacteria</taxon>
        <taxon>Pseudomonadati</taxon>
        <taxon>Pseudomonadota</taxon>
        <taxon>Betaproteobacteria</taxon>
        <taxon>Burkholderiales</taxon>
        <taxon>Oxalobacteraceae</taxon>
        <taxon>Herbaspirillum</taxon>
    </lineage>
</organism>